<evidence type="ECO:0008006" key="5">
    <source>
        <dbReference type="Google" id="ProtNLM"/>
    </source>
</evidence>
<feature type="compositionally biased region" description="Low complexity" evidence="2">
    <location>
        <begin position="925"/>
        <end position="940"/>
    </location>
</feature>
<dbReference type="Gene3D" id="2.60.200.20">
    <property type="match status" value="1"/>
</dbReference>
<feature type="coiled-coil region" evidence="1">
    <location>
        <begin position="776"/>
        <end position="887"/>
    </location>
</feature>
<organism evidence="3 4">
    <name type="scientific">Thermogemmata fonticola</name>
    <dbReference type="NCBI Taxonomy" id="2755323"/>
    <lineage>
        <taxon>Bacteria</taxon>
        <taxon>Pseudomonadati</taxon>
        <taxon>Planctomycetota</taxon>
        <taxon>Planctomycetia</taxon>
        <taxon>Gemmatales</taxon>
        <taxon>Gemmataceae</taxon>
        <taxon>Thermogemmata</taxon>
    </lineage>
</organism>
<keyword evidence="4" id="KW-1185">Reference proteome</keyword>
<feature type="region of interest" description="Disordered" evidence="2">
    <location>
        <begin position="127"/>
        <end position="162"/>
    </location>
</feature>
<keyword evidence="1" id="KW-0175">Coiled coil</keyword>
<dbReference type="SUPFAM" id="SSF49879">
    <property type="entry name" value="SMAD/FHA domain"/>
    <property type="match status" value="1"/>
</dbReference>
<evidence type="ECO:0000313" key="4">
    <source>
        <dbReference type="Proteomes" id="UP000542342"/>
    </source>
</evidence>
<evidence type="ECO:0000256" key="2">
    <source>
        <dbReference type="SAM" id="MobiDB-lite"/>
    </source>
</evidence>
<dbReference type="InterPro" id="IPR011009">
    <property type="entry name" value="Kinase-like_dom_sf"/>
</dbReference>
<feature type="compositionally biased region" description="Polar residues" evidence="2">
    <location>
        <begin position="130"/>
        <end position="149"/>
    </location>
</feature>
<dbReference type="EMBL" id="JACEFB010000001">
    <property type="protein sequence ID" value="MBA2224982.1"/>
    <property type="molecule type" value="Genomic_DNA"/>
</dbReference>
<dbReference type="InterPro" id="IPR008984">
    <property type="entry name" value="SMAD_FHA_dom_sf"/>
</dbReference>
<feature type="region of interest" description="Disordered" evidence="2">
    <location>
        <begin position="922"/>
        <end position="944"/>
    </location>
</feature>
<accession>A0A7V8VC18</accession>
<dbReference type="SUPFAM" id="SSF56112">
    <property type="entry name" value="Protein kinase-like (PK-like)"/>
    <property type="match status" value="1"/>
</dbReference>
<dbReference type="RefSeq" id="WP_194536390.1">
    <property type="nucleotide sequence ID" value="NZ_JACEFB010000001.1"/>
</dbReference>
<gene>
    <name evidence="3" type="ORF">H0921_02270</name>
</gene>
<dbReference type="Gene3D" id="1.10.510.10">
    <property type="entry name" value="Transferase(Phosphotransferase) domain 1"/>
    <property type="match status" value="1"/>
</dbReference>
<dbReference type="CDD" id="cd00060">
    <property type="entry name" value="FHA"/>
    <property type="match status" value="1"/>
</dbReference>
<evidence type="ECO:0000256" key="1">
    <source>
        <dbReference type="SAM" id="Coils"/>
    </source>
</evidence>
<proteinExistence type="predicted"/>
<name>A0A7V8VC18_9BACT</name>
<feature type="coiled-coil region" evidence="1">
    <location>
        <begin position="273"/>
        <end position="346"/>
    </location>
</feature>
<feature type="coiled-coil region" evidence="1">
    <location>
        <begin position="389"/>
        <end position="732"/>
    </location>
</feature>
<feature type="coiled-coil region" evidence="1">
    <location>
        <begin position="164"/>
        <end position="247"/>
    </location>
</feature>
<reference evidence="3 4" key="1">
    <citation type="submission" date="2020-07" db="EMBL/GenBank/DDBJ databases">
        <title>Thermogemmata thermophila gen. nov., sp. nov., a novel moderate thermophilic planctomycete from a Kamchatka hot spring.</title>
        <authorList>
            <person name="Elcheninov A.G."/>
            <person name="Podosokorskaya O.A."/>
            <person name="Kovaleva O.L."/>
            <person name="Novikov A."/>
            <person name="Bonch-Osmolovskaya E.A."/>
            <person name="Toshchakov S.V."/>
            <person name="Kublanov I.V."/>
        </authorList>
    </citation>
    <scope>NUCLEOTIDE SEQUENCE [LARGE SCALE GENOMIC DNA]</scope>
    <source>
        <strain evidence="3 4">2918</strain>
    </source>
</reference>
<comment type="caution">
    <text evidence="3">The sequence shown here is derived from an EMBL/GenBank/DDBJ whole genome shotgun (WGS) entry which is preliminary data.</text>
</comment>
<sequence>MMAPPPRVEAQDDAVAGPPLRLVVRSPSGRMLTYEVGGSEFLLGSAEGCDLRVPALDLPPVAAQILRRSDGAYLRRLNPSARLWLNGRPLAAQELHPLQPGDRLLVGDVAIDVVFPAAVVAPRFIPWNEPEQNSPTPASDNSLTANGTGVSPEEAASPVRVPTEEELIRRARELDRQAEELEADRVLWYQRREQIQKELEEQRRLIGLLGVHKGDLDQRERELNRQREILTQERQRLEAQRQYQEQLWQQRQRELDEREQRWQQEWAERIATLESLRQERERLRIAFEEWERLRRRYTEEQQAWEQEREAAQAELTAERQRLQDWEERLRQRAADLDRMQQAWEQQQRDWERTRQQFHEDLLLLERRAAAVEQREAKVQHQQTELTLWRQQLRQEAEEWAETVRLAAEEQQRLQQESERLQRWHQELEQRTAALAQLQEQLEAQQAALTAERLQIEESRRQLEREAAQLVALQARQAELSAQWQQRWEELERQRQELAQLQASTTQQKQQMAEQDALLAAAWQEVDRQRQELQAQAEQLRQRQAELDSRSAEIAEQAGALKGRLLQALALHERLEMDRQTLREREAALAAAEQSRLALQEQLRRRAEELHRRSQELDELAQKLTAERQQLAQQQEELHRLQQEQQQHWALREQEWSEREQLWQKQQREWEQREQSLQQRFARLREAGANLAAARKNFARNRAAWEAERQQTLAQIEEQRQQLLQLQEHLSHEWTGLQQQAPEIARQMLSAQEQLEQAREVVRQHLGSFHSFAAQHRQDLEALRTALRLEAERLQRQEQELQQARAEHRLAVTAFRQQLLDWQAQIAEMKRLLSGDASRLEAQEAQVRRAAEELDAATRQLAEQQEQLRQERQAVAQKRAELERHLNDMREWYRHKLRELAANSRPNSAAAFSETDRLRILPAETSPSSSSVISPSPSLLPTEEVEPGDRQLGELLLQHQLVDPETIRMLWDQAARQRRTLRQVLLQSGVLTLYQLALIEAGQLDGLILGRFRVLDRLRTTPRETLYRVCDPQVPEPGGNVFLLRHLSEAEMEDAVHPDEFRQRFTAVQALQHPHVAAVREVLEIQGRPAALLDWPTGLFSPDWPASAGDPGCWLRLLTQAASGLTAAHQHGLVHGHLTADSLLLTPDGVVKIVGLGEPPWLWPGPTPSVEPSPSADLRALGQIAATWTLWYQSPSSKRQRPRTFPEELLQVLRRLEADPMPPMADMPPAHVPYASAAELLADLHRLASRFPCSEEVWHKLVQFIAEQSQPAGVHQGQWRLSA</sequence>
<protein>
    <recommendedName>
        <fullName evidence="5">FHA domain-containing protein</fullName>
    </recommendedName>
</protein>
<dbReference type="Proteomes" id="UP000542342">
    <property type="component" value="Unassembled WGS sequence"/>
</dbReference>
<evidence type="ECO:0000313" key="3">
    <source>
        <dbReference type="EMBL" id="MBA2224982.1"/>
    </source>
</evidence>